<reference evidence="2 3" key="1">
    <citation type="journal article" date="2015" name="Antonie Van Leeuwenhoek">
        <title>Prauserella endophytica sp. nov., an endophytic actinobacterium isolated from Tamarix taklamakanensis.</title>
        <authorList>
            <person name="Liu J.M."/>
            <person name="Habden X."/>
            <person name="Guo L."/>
            <person name="Tuo L."/>
            <person name="Jiang Z.K."/>
            <person name="Liu S.W."/>
            <person name="Liu X.F."/>
            <person name="Chen L."/>
            <person name="Li R.F."/>
            <person name="Zhang Y.Q."/>
            <person name="Sun C.H."/>
        </authorList>
    </citation>
    <scope>NUCLEOTIDE SEQUENCE [LARGE SCALE GENOMIC DNA]</scope>
    <source>
        <strain evidence="2 3">CGMCC 4.7182</strain>
    </source>
</reference>
<evidence type="ECO:0000313" key="2">
    <source>
        <dbReference type="EMBL" id="TKG57619.1"/>
    </source>
</evidence>
<keyword evidence="1" id="KW-0472">Membrane</keyword>
<dbReference type="EMBL" id="SWMS01000068">
    <property type="protein sequence ID" value="TKG57619.1"/>
    <property type="molecule type" value="Genomic_DNA"/>
</dbReference>
<evidence type="ECO:0000256" key="1">
    <source>
        <dbReference type="SAM" id="Phobius"/>
    </source>
</evidence>
<sequence length="109" mass="11467">MELSRREKEILAQIEGEFTPKEAGMAAALNAESVRRQSSPAARTWLRLLGLLALGLAMIPIGIRLFGLGPIGVGVLTLCVIAPWTLLAAARLAHSTTGEQPPTTTPPAA</sequence>
<dbReference type="RefSeq" id="WP_137097584.1">
    <property type="nucleotide sequence ID" value="NZ_SWMS01000068.1"/>
</dbReference>
<feature type="transmembrane region" description="Helical" evidence="1">
    <location>
        <begin position="71"/>
        <end position="90"/>
    </location>
</feature>
<evidence type="ECO:0000313" key="3">
    <source>
        <dbReference type="Proteomes" id="UP000309992"/>
    </source>
</evidence>
<keyword evidence="1" id="KW-1133">Transmembrane helix</keyword>
<keyword evidence="1" id="KW-0812">Transmembrane</keyword>
<name>A0ABY2RSP2_9PSEU</name>
<dbReference type="Proteomes" id="UP000309992">
    <property type="component" value="Unassembled WGS sequence"/>
</dbReference>
<proteinExistence type="predicted"/>
<feature type="transmembrane region" description="Helical" evidence="1">
    <location>
        <begin position="45"/>
        <end position="65"/>
    </location>
</feature>
<accession>A0ABY2RSP2</accession>
<keyword evidence="3" id="KW-1185">Reference proteome</keyword>
<dbReference type="Pfam" id="PF11239">
    <property type="entry name" value="DUF3040"/>
    <property type="match status" value="1"/>
</dbReference>
<protein>
    <submittedName>
        <fullName evidence="2">DUF3040 domain-containing protein</fullName>
    </submittedName>
</protein>
<gene>
    <name evidence="2" type="ORF">FCN18_38820</name>
</gene>
<comment type="caution">
    <text evidence="2">The sequence shown here is derived from an EMBL/GenBank/DDBJ whole genome shotgun (WGS) entry which is preliminary data.</text>
</comment>
<organism evidence="2 3">
    <name type="scientific">Prauserella endophytica</name>
    <dbReference type="NCBI Taxonomy" id="1592324"/>
    <lineage>
        <taxon>Bacteria</taxon>
        <taxon>Bacillati</taxon>
        <taxon>Actinomycetota</taxon>
        <taxon>Actinomycetes</taxon>
        <taxon>Pseudonocardiales</taxon>
        <taxon>Pseudonocardiaceae</taxon>
        <taxon>Prauserella</taxon>
        <taxon>Prauserella coralliicola group</taxon>
    </lineage>
</organism>
<dbReference type="InterPro" id="IPR021401">
    <property type="entry name" value="DUF3040"/>
</dbReference>